<sequence length="298" mass="34680">MKLDLTAKRIWTIEYRADVERKRGNTISSHKNLMKRNKYCNNCKSNTHNTNECRHKRTSNYKKDKVNRIEVTDSSEEEFDDNHSSDEDDNTECIYKIDEIIDVKIKNKSNQELILNQIVLNNKSCIGLVDSGSTCTIINKKLAKQLKIHYNRDCCKRVKVLSNTASVYNIKKPIRINILGHNIMSKNKVYVSDSSFKHEQYQVILGMNILGRIDAKIDTIKGNFTLNSNRKIKDENSINFNLDNEKINFILDKEGNKKLEESLRQELQEKYSEVIAQNDFDVGKGLVETPMQEYFEEN</sequence>
<protein>
    <submittedName>
        <fullName evidence="2">Peptidase A2 domain-containing protein</fullName>
    </submittedName>
</protein>
<reference evidence="2" key="1">
    <citation type="submission" date="2017-02" db="UniProtKB">
        <authorList>
            <consortium name="WormBaseParasite"/>
        </authorList>
    </citation>
    <scope>IDENTIFICATION</scope>
</reference>
<dbReference type="Gene3D" id="2.40.70.10">
    <property type="entry name" value="Acid Proteases"/>
    <property type="match status" value="1"/>
</dbReference>
<dbReference type="AlphaFoldDB" id="A0A0N4ZZP5"/>
<dbReference type="Proteomes" id="UP000038045">
    <property type="component" value="Unplaced"/>
</dbReference>
<keyword evidence="1" id="KW-1185">Reference proteome</keyword>
<evidence type="ECO:0000313" key="2">
    <source>
        <dbReference type="WBParaSite" id="PTRK_0001445600.1"/>
    </source>
</evidence>
<accession>A0A0N4ZZP5</accession>
<dbReference type="InterPro" id="IPR021109">
    <property type="entry name" value="Peptidase_aspartic_dom_sf"/>
</dbReference>
<proteinExistence type="predicted"/>
<dbReference type="STRING" id="131310.A0A0N4ZZP5"/>
<dbReference type="SUPFAM" id="SSF50630">
    <property type="entry name" value="Acid proteases"/>
    <property type="match status" value="1"/>
</dbReference>
<organism evidence="1 2">
    <name type="scientific">Parastrongyloides trichosuri</name>
    <name type="common">Possum-specific nematode worm</name>
    <dbReference type="NCBI Taxonomy" id="131310"/>
    <lineage>
        <taxon>Eukaryota</taxon>
        <taxon>Metazoa</taxon>
        <taxon>Ecdysozoa</taxon>
        <taxon>Nematoda</taxon>
        <taxon>Chromadorea</taxon>
        <taxon>Rhabditida</taxon>
        <taxon>Tylenchina</taxon>
        <taxon>Panagrolaimomorpha</taxon>
        <taxon>Strongyloidoidea</taxon>
        <taxon>Strongyloididae</taxon>
        <taxon>Parastrongyloides</taxon>
    </lineage>
</organism>
<dbReference type="CDD" id="cd00303">
    <property type="entry name" value="retropepsin_like"/>
    <property type="match status" value="1"/>
</dbReference>
<name>A0A0N4ZZP5_PARTI</name>
<dbReference type="Pfam" id="PF13975">
    <property type="entry name" value="gag-asp_proteas"/>
    <property type="match status" value="1"/>
</dbReference>
<dbReference type="WBParaSite" id="PTRK_0001445600.1">
    <property type="protein sequence ID" value="PTRK_0001445600.1"/>
    <property type="gene ID" value="PTRK_0001445600"/>
</dbReference>
<evidence type="ECO:0000313" key="1">
    <source>
        <dbReference type="Proteomes" id="UP000038045"/>
    </source>
</evidence>